<sequence length="281" mass="31422">MKLLYLVLILCLTTKIHAQLSSHFQRFILDNYDPSLLTQFNRGGKGWSFGGKKDEDDEVRKRPVIIVHGITNKLDRFQKTINALLKKGYNKREVYGTTWGDGGGTPAPLVSLKCQYIKQIRLFIIAVSHYTKSDVDIVAYSMGSPIARKAILGGKCVDVNEDLGPPLTKFISTYISVAGANYGSSLCIYPLPITICNKNNGLYCGSHFIQDINSRQHYEGQNVYSIFSDSDEKVGTHGCGKYLSPIIGGFGYIKKRKMSHDDLMDKTIDIQINLLQRKNVS</sequence>
<protein>
    <submittedName>
        <fullName evidence="2">Lipase domain-containing protein</fullName>
    </submittedName>
</protein>
<evidence type="ECO:0000313" key="1">
    <source>
        <dbReference type="Proteomes" id="UP000095286"/>
    </source>
</evidence>
<proteinExistence type="predicted"/>
<organism evidence="1 2">
    <name type="scientific">Rhabditophanes sp. KR3021</name>
    <dbReference type="NCBI Taxonomy" id="114890"/>
    <lineage>
        <taxon>Eukaryota</taxon>
        <taxon>Metazoa</taxon>
        <taxon>Ecdysozoa</taxon>
        <taxon>Nematoda</taxon>
        <taxon>Chromadorea</taxon>
        <taxon>Rhabditida</taxon>
        <taxon>Tylenchina</taxon>
        <taxon>Panagrolaimomorpha</taxon>
        <taxon>Strongyloidoidea</taxon>
        <taxon>Alloionematidae</taxon>
        <taxon>Rhabditophanes</taxon>
    </lineage>
</organism>
<dbReference type="WBParaSite" id="RSKR_0000028700.1">
    <property type="protein sequence ID" value="RSKR_0000028700.1"/>
    <property type="gene ID" value="RSKR_0000028700"/>
</dbReference>
<evidence type="ECO:0000313" key="2">
    <source>
        <dbReference type="WBParaSite" id="RSKR_0000028700.1"/>
    </source>
</evidence>
<reference evidence="2" key="1">
    <citation type="submission" date="2016-11" db="UniProtKB">
        <authorList>
            <consortium name="WormBaseParasite"/>
        </authorList>
    </citation>
    <scope>IDENTIFICATION</scope>
    <source>
        <strain evidence="2">KR3021</strain>
    </source>
</reference>
<dbReference type="Proteomes" id="UP000095286">
    <property type="component" value="Unplaced"/>
</dbReference>
<name>A0AC35TGF0_9BILA</name>
<accession>A0AC35TGF0</accession>